<organism evidence="1 2">
    <name type="scientific">Nicotiana tabacum</name>
    <name type="common">Common tobacco</name>
    <dbReference type="NCBI Taxonomy" id="4097"/>
    <lineage>
        <taxon>Eukaryota</taxon>
        <taxon>Viridiplantae</taxon>
        <taxon>Streptophyta</taxon>
        <taxon>Embryophyta</taxon>
        <taxon>Tracheophyta</taxon>
        <taxon>Spermatophyta</taxon>
        <taxon>Magnoliopsida</taxon>
        <taxon>eudicotyledons</taxon>
        <taxon>Gunneridae</taxon>
        <taxon>Pentapetalae</taxon>
        <taxon>asterids</taxon>
        <taxon>lamiids</taxon>
        <taxon>Solanales</taxon>
        <taxon>Solanaceae</taxon>
        <taxon>Nicotianoideae</taxon>
        <taxon>Nicotianeae</taxon>
        <taxon>Nicotiana</taxon>
    </lineage>
</organism>
<gene>
    <name evidence="2" type="primary">LOC142163244</name>
</gene>
<evidence type="ECO:0000313" key="1">
    <source>
        <dbReference type="Proteomes" id="UP000790787"/>
    </source>
</evidence>
<dbReference type="Proteomes" id="UP000790787">
    <property type="component" value="Chromosome 8"/>
</dbReference>
<reference evidence="2" key="2">
    <citation type="submission" date="2025-08" db="UniProtKB">
        <authorList>
            <consortium name="RefSeq"/>
        </authorList>
    </citation>
    <scope>IDENTIFICATION</scope>
    <source>
        <tissue evidence="2">Leaf</tissue>
    </source>
</reference>
<dbReference type="RefSeq" id="XP_075076612.1">
    <property type="nucleotide sequence ID" value="XM_075220511.1"/>
</dbReference>
<accession>A0AC58RV54</accession>
<keyword evidence="1" id="KW-1185">Reference proteome</keyword>
<reference evidence="1" key="1">
    <citation type="journal article" date="2014" name="Nat. Commun.">
        <title>The tobacco genome sequence and its comparison with those of tomato and potato.</title>
        <authorList>
            <person name="Sierro N."/>
            <person name="Battey J.N."/>
            <person name="Ouadi S."/>
            <person name="Bakaher N."/>
            <person name="Bovet L."/>
            <person name="Willig A."/>
            <person name="Goepfert S."/>
            <person name="Peitsch M.C."/>
            <person name="Ivanov N.V."/>
        </authorList>
    </citation>
    <scope>NUCLEOTIDE SEQUENCE [LARGE SCALE GENOMIC DNA]</scope>
</reference>
<evidence type="ECO:0000313" key="2">
    <source>
        <dbReference type="RefSeq" id="XP_075076612.1"/>
    </source>
</evidence>
<protein>
    <submittedName>
        <fullName evidence="2">Uncharacterized protein LOC142163244</fullName>
    </submittedName>
</protein>
<sequence>MAEYEACILRLRLSIDINVQELLVIGDSDLLVHQVLGEWATKNTKILLYLHCVQDLIKRFAKIEFNHIPRIQNEFADVIANLSSMIKHTDKNFIDPIPIGIYKQSAYCTYVGEEIDENPWFHVKKYLEKGEYPETATHTQKHTL</sequence>
<name>A0AC58RV54_TOBAC</name>
<proteinExistence type="predicted"/>